<name>A0ABR1YFB1_9PEZI</name>
<reference evidence="1 2" key="1">
    <citation type="submission" date="2024-04" db="EMBL/GenBank/DDBJ databases">
        <title>Phyllosticta paracitricarpa is synonymous to the EU quarantine fungus P. citricarpa based on phylogenomic analyses.</title>
        <authorList>
            <consortium name="Lawrence Berkeley National Laboratory"/>
            <person name="Van Ingen-Buijs V.A."/>
            <person name="Van Westerhoven A.C."/>
            <person name="Haridas S."/>
            <person name="Skiadas P."/>
            <person name="Martin F."/>
            <person name="Groenewald J.Z."/>
            <person name="Crous P.W."/>
            <person name="Seidl M.F."/>
        </authorList>
    </citation>
    <scope>NUCLEOTIDE SEQUENCE [LARGE SCALE GENOMIC DNA]</scope>
    <source>
        <strain evidence="1 2">CBS 123374</strain>
    </source>
</reference>
<gene>
    <name evidence="1" type="ORF">HDK90DRAFT_52210</name>
</gene>
<comment type="caution">
    <text evidence="1">The sequence shown here is derived from an EMBL/GenBank/DDBJ whole genome shotgun (WGS) entry which is preliminary data.</text>
</comment>
<sequence length="129" mass="14169">MEMWLLTVPALPYAFTEIRALSAAAYHSDNRADCSSSLSSCHTANSLHLIPPLRCLAILRTHHNHHQETDGPAAALRPSTSVHTYMQARGHARPLFPWHAIPSVRLRAAPLPSLHPSAHAYTGKAVCLR</sequence>
<dbReference type="EMBL" id="JBBWRZ010000010">
    <property type="protein sequence ID" value="KAK8227208.1"/>
    <property type="molecule type" value="Genomic_DNA"/>
</dbReference>
<dbReference type="Proteomes" id="UP001492380">
    <property type="component" value="Unassembled WGS sequence"/>
</dbReference>
<evidence type="ECO:0008006" key="3">
    <source>
        <dbReference type="Google" id="ProtNLM"/>
    </source>
</evidence>
<organism evidence="1 2">
    <name type="scientific">Phyllosticta capitalensis</name>
    <dbReference type="NCBI Taxonomy" id="121624"/>
    <lineage>
        <taxon>Eukaryota</taxon>
        <taxon>Fungi</taxon>
        <taxon>Dikarya</taxon>
        <taxon>Ascomycota</taxon>
        <taxon>Pezizomycotina</taxon>
        <taxon>Dothideomycetes</taxon>
        <taxon>Dothideomycetes incertae sedis</taxon>
        <taxon>Botryosphaeriales</taxon>
        <taxon>Phyllostictaceae</taxon>
        <taxon>Phyllosticta</taxon>
    </lineage>
</organism>
<proteinExistence type="predicted"/>
<protein>
    <recommendedName>
        <fullName evidence="3">Secreted protein</fullName>
    </recommendedName>
</protein>
<accession>A0ABR1YFB1</accession>
<evidence type="ECO:0000313" key="2">
    <source>
        <dbReference type="Proteomes" id="UP001492380"/>
    </source>
</evidence>
<keyword evidence="2" id="KW-1185">Reference proteome</keyword>
<evidence type="ECO:0000313" key="1">
    <source>
        <dbReference type="EMBL" id="KAK8227208.1"/>
    </source>
</evidence>